<reference evidence="4" key="1">
    <citation type="submission" date="2022-01" db="EMBL/GenBank/DDBJ databases">
        <authorList>
            <person name="King R."/>
        </authorList>
    </citation>
    <scope>NUCLEOTIDE SEQUENCE</scope>
</reference>
<dbReference type="InterPro" id="IPR014752">
    <property type="entry name" value="Arrestin-like_C"/>
</dbReference>
<dbReference type="Gene3D" id="2.60.40.640">
    <property type="match status" value="2"/>
</dbReference>
<accession>A0A9N9WT75</accession>
<gene>
    <name evidence="4" type="ORF">CHIRRI_LOCUS7874</name>
</gene>
<feature type="domain" description="Arrestin C-terminal-like" evidence="3">
    <location>
        <begin position="176"/>
        <end position="312"/>
    </location>
</feature>
<dbReference type="PANTHER" id="PTHR11188">
    <property type="entry name" value="ARRESTIN DOMAIN CONTAINING PROTEIN"/>
    <property type="match status" value="1"/>
</dbReference>
<organism evidence="4 5">
    <name type="scientific">Chironomus riparius</name>
    <dbReference type="NCBI Taxonomy" id="315576"/>
    <lineage>
        <taxon>Eukaryota</taxon>
        <taxon>Metazoa</taxon>
        <taxon>Ecdysozoa</taxon>
        <taxon>Arthropoda</taxon>
        <taxon>Hexapoda</taxon>
        <taxon>Insecta</taxon>
        <taxon>Pterygota</taxon>
        <taxon>Neoptera</taxon>
        <taxon>Endopterygota</taxon>
        <taxon>Diptera</taxon>
        <taxon>Nematocera</taxon>
        <taxon>Chironomoidea</taxon>
        <taxon>Chironomidae</taxon>
        <taxon>Chironominae</taxon>
        <taxon>Chironomus</taxon>
    </lineage>
</organism>
<dbReference type="OrthoDB" id="7789592at2759"/>
<dbReference type="InterPro" id="IPR011022">
    <property type="entry name" value="Arrestin_C-like"/>
</dbReference>
<dbReference type="EMBL" id="OU895878">
    <property type="protein sequence ID" value="CAG9804997.1"/>
    <property type="molecule type" value="Genomic_DNA"/>
</dbReference>
<reference evidence="4" key="2">
    <citation type="submission" date="2022-10" db="EMBL/GenBank/DDBJ databases">
        <authorList>
            <consortium name="ENA_rothamsted_submissions"/>
            <consortium name="culmorum"/>
            <person name="King R."/>
        </authorList>
    </citation>
    <scope>NUCLEOTIDE SEQUENCE</scope>
</reference>
<dbReference type="Proteomes" id="UP001153620">
    <property type="component" value="Chromosome 2"/>
</dbReference>
<proteinExistence type="inferred from homology"/>
<evidence type="ECO:0000256" key="1">
    <source>
        <dbReference type="ARBA" id="ARBA00005298"/>
    </source>
</evidence>
<dbReference type="InterPro" id="IPR014756">
    <property type="entry name" value="Ig_E-set"/>
</dbReference>
<evidence type="ECO:0000313" key="4">
    <source>
        <dbReference type="EMBL" id="CAG9804997.1"/>
    </source>
</evidence>
<dbReference type="Pfam" id="PF00339">
    <property type="entry name" value="Arrestin_N"/>
    <property type="match status" value="1"/>
</dbReference>
<sequence length="327" mass="37618">MVECAIIFNENNDNFKSGEMISGIIELTLSDEKNFRHIHVTIEGIGEVKWPSLTFSDSPMYSTFTNFENYFKEIIHIFDHNDALGKTEEFTQLNRGIHKFPFIYQLPQALPSSFEGKFGYTRYTVTAVLDILNDESITTIVRPFKIIIGHNIIRPYDSQNYPFRAELSTTFTYCLFPRPLCIVISIPHTEFIVGDDISVNVELVNRSYAVVSKIIVEFIQIANYKSKIPKENNKIDERTLTRVTGPKIGRKHSVKFTCNIKIPNLIPPTQRQSCQIIEIYYKIQVRLDARLLQIIRLQPSLTLPILVGIESMDALNHGKEEDEGYTM</sequence>
<dbReference type="InterPro" id="IPR011021">
    <property type="entry name" value="Arrestin-like_N"/>
</dbReference>
<dbReference type="InterPro" id="IPR050357">
    <property type="entry name" value="Arrestin_domain-protein"/>
</dbReference>
<evidence type="ECO:0000313" key="5">
    <source>
        <dbReference type="Proteomes" id="UP001153620"/>
    </source>
</evidence>
<dbReference type="GO" id="GO:0005737">
    <property type="term" value="C:cytoplasm"/>
    <property type="evidence" value="ECO:0007669"/>
    <property type="project" value="TreeGrafter"/>
</dbReference>
<comment type="similarity">
    <text evidence="1">Belongs to the arrestin family.</text>
</comment>
<dbReference type="SUPFAM" id="SSF81296">
    <property type="entry name" value="E set domains"/>
    <property type="match status" value="2"/>
</dbReference>
<dbReference type="SMART" id="SM01017">
    <property type="entry name" value="Arrestin_C"/>
    <property type="match status" value="1"/>
</dbReference>
<dbReference type="AlphaFoldDB" id="A0A9N9WT75"/>
<dbReference type="GO" id="GO:0015031">
    <property type="term" value="P:protein transport"/>
    <property type="evidence" value="ECO:0007669"/>
    <property type="project" value="TreeGrafter"/>
</dbReference>
<keyword evidence="5" id="KW-1185">Reference proteome</keyword>
<name>A0A9N9WT75_9DIPT</name>
<dbReference type="Pfam" id="PF02752">
    <property type="entry name" value="Arrestin_C"/>
    <property type="match status" value="1"/>
</dbReference>
<dbReference type="PANTHER" id="PTHR11188:SF176">
    <property type="entry name" value="ARRESTIN DOMAIN-CONTAINING PROTEIN 1"/>
    <property type="match status" value="1"/>
</dbReference>
<evidence type="ECO:0000256" key="2">
    <source>
        <dbReference type="ARBA" id="ARBA00022606"/>
    </source>
</evidence>
<protein>
    <recommendedName>
        <fullName evidence="3">Arrestin C-terminal-like domain-containing protein</fullName>
    </recommendedName>
</protein>
<keyword evidence="2" id="KW-0716">Sensory transduction</keyword>
<evidence type="ECO:0000259" key="3">
    <source>
        <dbReference type="SMART" id="SM01017"/>
    </source>
</evidence>